<organism evidence="1 2">
    <name type="scientific">Amycolatopsis azurea DSM 43854</name>
    <dbReference type="NCBI Taxonomy" id="1238180"/>
    <lineage>
        <taxon>Bacteria</taxon>
        <taxon>Bacillati</taxon>
        <taxon>Actinomycetota</taxon>
        <taxon>Actinomycetes</taxon>
        <taxon>Pseudonocardiales</taxon>
        <taxon>Pseudonocardiaceae</taxon>
        <taxon>Amycolatopsis</taxon>
    </lineage>
</organism>
<protein>
    <submittedName>
        <fullName evidence="1">Uncharacterized protein</fullName>
    </submittedName>
</protein>
<dbReference type="EMBL" id="MUXN01000027">
    <property type="protein sequence ID" value="OOC01953.1"/>
    <property type="molecule type" value="Genomic_DNA"/>
</dbReference>
<comment type="caution">
    <text evidence="1">The sequence shown here is derived from an EMBL/GenBank/DDBJ whole genome shotgun (WGS) entry which is preliminary data.</text>
</comment>
<sequence length="167" mass="18565">MGWEALEKVTRFANRVDPGARPSCPTLDPGRTTTLTCTVTFLGEKYDYVLRNIKFQGNGISDGRNEQGTISYNAALTSGPIVRDHVESVLRHQNSTEYVACDMPEHLRFEFSSTKRRPSGSSIAGQWIHVPGISCRYLDPKARTIKTVPLELYEWGAPIHPSSRIGG</sequence>
<evidence type="ECO:0000313" key="2">
    <source>
        <dbReference type="Proteomes" id="UP000188551"/>
    </source>
</evidence>
<gene>
    <name evidence="1" type="ORF">B0293_35030</name>
</gene>
<dbReference type="Proteomes" id="UP000188551">
    <property type="component" value="Unassembled WGS sequence"/>
</dbReference>
<evidence type="ECO:0000313" key="1">
    <source>
        <dbReference type="EMBL" id="OOC01953.1"/>
    </source>
</evidence>
<accession>A0ABX3J4K8</accession>
<keyword evidence="2" id="KW-1185">Reference proteome</keyword>
<proteinExistence type="predicted"/>
<name>A0ABX3J4K8_9PSEU</name>
<reference evidence="1 2" key="1">
    <citation type="submission" date="2017-02" db="EMBL/GenBank/DDBJ databases">
        <title>Amycolatopsis azurea DSM 43854 draft genome.</title>
        <authorList>
            <person name="Mayilraj S."/>
        </authorList>
    </citation>
    <scope>NUCLEOTIDE SEQUENCE [LARGE SCALE GENOMIC DNA]</scope>
    <source>
        <strain evidence="1 2">DSM 43854</strain>
    </source>
</reference>